<protein>
    <recommendedName>
        <fullName evidence="4">DUF4405 domain-containing protein</fullName>
    </recommendedName>
</protein>
<dbReference type="EMBL" id="JAAYUN010000215">
    <property type="protein sequence ID" value="NLJ23650.1"/>
    <property type="molecule type" value="Genomic_DNA"/>
</dbReference>
<proteinExistence type="predicted"/>
<keyword evidence="1" id="KW-0472">Membrane</keyword>
<dbReference type="RefSeq" id="WP_048132447.1">
    <property type="nucleotide sequence ID" value="NZ_DAOQUD010000013.1"/>
</dbReference>
<name>A0A7K4AKU6_METSH</name>
<evidence type="ECO:0008006" key="4">
    <source>
        <dbReference type="Google" id="ProtNLM"/>
    </source>
</evidence>
<keyword evidence="1" id="KW-0812">Transmembrane</keyword>
<dbReference type="Proteomes" id="UP000544742">
    <property type="component" value="Unassembled WGS sequence"/>
</dbReference>
<evidence type="ECO:0000256" key="1">
    <source>
        <dbReference type="SAM" id="Phobius"/>
    </source>
</evidence>
<evidence type="ECO:0000313" key="3">
    <source>
        <dbReference type="Proteomes" id="UP000544742"/>
    </source>
</evidence>
<comment type="caution">
    <text evidence="2">The sequence shown here is derived from an EMBL/GenBank/DDBJ whole genome shotgun (WGS) entry which is preliminary data.</text>
</comment>
<accession>A0A7K4AKU6</accession>
<organism evidence="2 3">
    <name type="scientific">Methanothrix soehngenii</name>
    <name type="common">Methanosaeta concilii</name>
    <dbReference type="NCBI Taxonomy" id="2223"/>
    <lineage>
        <taxon>Archaea</taxon>
        <taxon>Methanobacteriati</taxon>
        <taxon>Methanobacteriota</taxon>
        <taxon>Stenosarchaea group</taxon>
        <taxon>Methanomicrobia</taxon>
        <taxon>Methanotrichales</taxon>
        <taxon>Methanotrichaceae</taxon>
        <taxon>Methanothrix</taxon>
    </lineage>
</organism>
<gene>
    <name evidence="2" type="ORF">GX426_11180</name>
</gene>
<feature type="transmembrane region" description="Helical" evidence="1">
    <location>
        <begin position="7"/>
        <end position="27"/>
    </location>
</feature>
<feature type="transmembrane region" description="Helical" evidence="1">
    <location>
        <begin position="75"/>
        <end position="94"/>
    </location>
</feature>
<keyword evidence="1" id="KW-1133">Transmembrane helix</keyword>
<feature type="transmembrane region" description="Helical" evidence="1">
    <location>
        <begin position="47"/>
        <end position="68"/>
    </location>
</feature>
<sequence length="95" mass="11049">MLVKINRLSAWVLLIFMIIFLISGYAWNNGILLPLRQAKHMHTELDLYLVFFFLVHVLISTKFTLARWRVGHEKLVNLLLIAIGVLSFWSILGID</sequence>
<reference evidence="2 3" key="1">
    <citation type="journal article" date="2020" name="Biotechnol. Biofuels">
        <title>New insights from the biogas microbiome by comprehensive genome-resolved metagenomics of nearly 1600 species originating from multiple anaerobic digesters.</title>
        <authorList>
            <person name="Campanaro S."/>
            <person name="Treu L."/>
            <person name="Rodriguez-R L.M."/>
            <person name="Kovalovszki A."/>
            <person name="Ziels R.M."/>
            <person name="Maus I."/>
            <person name="Zhu X."/>
            <person name="Kougias P.G."/>
            <person name="Basile A."/>
            <person name="Luo G."/>
            <person name="Schluter A."/>
            <person name="Konstantinidis K.T."/>
            <person name="Angelidaki I."/>
        </authorList>
    </citation>
    <scope>NUCLEOTIDE SEQUENCE [LARGE SCALE GENOMIC DNA]</scope>
    <source>
        <strain evidence="2">AS27yjCOA_157</strain>
    </source>
</reference>
<evidence type="ECO:0000313" key="2">
    <source>
        <dbReference type="EMBL" id="NLJ23650.1"/>
    </source>
</evidence>
<dbReference type="AlphaFoldDB" id="A0A7K4AKU6"/>
<dbReference type="GeneID" id="24812321"/>